<dbReference type="AlphaFoldDB" id="A0A6A6UVX5"/>
<protein>
    <submittedName>
        <fullName evidence="1">Uncharacterized protein</fullName>
    </submittedName>
</protein>
<reference evidence="1" key="1">
    <citation type="journal article" date="2020" name="Stud. Mycol.">
        <title>101 Dothideomycetes genomes: a test case for predicting lifestyles and emergence of pathogens.</title>
        <authorList>
            <person name="Haridas S."/>
            <person name="Albert R."/>
            <person name="Binder M."/>
            <person name="Bloem J."/>
            <person name="Labutti K."/>
            <person name="Salamov A."/>
            <person name="Andreopoulos B."/>
            <person name="Baker S."/>
            <person name="Barry K."/>
            <person name="Bills G."/>
            <person name="Bluhm B."/>
            <person name="Cannon C."/>
            <person name="Castanera R."/>
            <person name="Culley D."/>
            <person name="Daum C."/>
            <person name="Ezra D."/>
            <person name="Gonzalez J."/>
            <person name="Henrissat B."/>
            <person name="Kuo A."/>
            <person name="Liang C."/>
            <person name="Lipzen A."/>
            <person name="Lutzoni F."/>
            <person name="Magnuson J."/>
            <person name="Mondo S."/>
            <person name="Nolan M."/>
            <person name="Ohm R."/>
            <person name="Pangilinan J."/>
            <person name="Park H.-J."/>
            <person name="Ramirez L."/>
            <person name="Alfaro M."/>
            <person name="Sun H."/>
            <person name="Tritt A."/>
            <person name="Yoshinaga Y."/>
            <person name="Zwiers L.-H."/>
            <person name="Turgeon B."/>
            <person name="Goodwin S."/>
            <person name="Spatafora J."/>
            <person name="Crous P."/>
            <person name="Grigoriev I."/>
        </authorList>
    </citation>
    <scope>NUCLEOTIDE SEQUENCE</scope>
    <source>
        <strain evidence="1">CBS 119925</strain>
    </source>
</reference>
<evidence type="ECO:0000313" key="1">
    <source>
        <dbReference type="EMBL" id="KAF2741636.1"/>
    </source>
</evidence>
<organism evidence="1 2">
    <name type="scientific">Sporormia fimetaria CBS 119925</name>
    <dbReference type="NCBI Taxonomy" id="1340428"/>
    <lineage>
        <taxon>Eukaryota</taxon>
        <taxon>Fungi</taxon>
        <taxon>Dikarya</taxon>
        <taxon>Ascomycota</taxon>
        <taxon>Pezizomycotina</taxon>
        <taxon>Dothideomycetes</taxon>
        <taxon>Pleosporomycetidae</taxon>
        <taxon>Pleosporales</taxon>
        <taxon>Sporormiaceae</taxon>
        <taxon>Sporormia</taxon>
    </lineage>
</organism>
<proteinExistence type="predicted"/>
<keyword evidence="2" id="KW-1185">Reference proteome</keyword>
<gene>
    <name evidence="1" type="ORF">M011DRAFT_491182</name>
</gene>
<name>A0A6A6UVX5_9PLEO</name>
<accession>A0A6A6UVX5</accession>
<evidence type="ECO:0000313" key="2">
    <source>
        <dbReference type="Proteomes" id="UP000799440"/>
    </source>
</evidence>
<sequence>MATTNSDLLITKTTVILDEPSDWQKWIFLRKDSAQRNDLWAYVNPDIASESLLRLEDEKPAKKEAGIFYGREREGDTVYDLEHLNEHEYRKYSAWYSNYQKELTKFEKKELALRQFNSEIATTISERRLQWIMNLDTPHARLRKLKSRLCPSTAERETQLLARYVAIRQMPKRANIEAWLDSWEELLELMAAADMAEMVLL</sequence>
<dbReference type="EMBL" id="MU006641">
    <property type="protein sequence ID" value="KAF2741636.1"/>
    <property type="molecule type" value="Genomic_DNA"/>
</dbReference>
<dbReference type="OrthoDB" id="3774940at2759"/>
<dbReference type="Proteomes" id="UP000799440">
    <property type="component" value="Unassembled WGS sequence"/>
</dbReference>